<gene>
    <name evidence="3" type="ORF">GCM10010389_55460</name>
</gene>
<comment type="caution">
    <text evidence="3">The sequence shown here is derived from an EMBL/GenBank/DDBJ whole genome shotgun (WGS) entry which is preliminary data.</text>
</comment>
<feature type="region of interest" description="Disordered" evidence="1">
    <location>
        <begin position="1"/>
        <end position="82"/>
    </location>
</feature>
<accession>A0A918VMX8</accession>
<dbReference type="RefSeq" id="WP_229880100.1">
    <property type="nucleotide sequence ID" value="NZ_BMWH01000029.1"/>
</dbReference>
<feature type="compositionally biased region" description="Polar residues" evidence="1">
    <location>
        <begin position="10"/>
        <end position="47"/>
    </location>
</feature>
<evidence type="ECO:0000256" key="1">
    <source>
        <dbReference type="SAM" id="MobiDB-lite"/>
    </source>
</evidence>
<dbReference type="Proteomes" id="UP000623010">
    <property type="component" value="Unassembled WGS sequence"/>
</dbReference>
<reference evidence="3" key="1">
    <citation type="journal article" date="2014" name="Int. J. Syst. Evol. Microbiol.">
        <title>Complete genome sequence of Corynebacterium casei LMG S-19264T (=DSM 44701T), isolated from a smear-ripened cheese.</title>
        <authorList>
            <consortium name="US DOE Joint Genome Institute (JGI-PGF)"/>
            <person name="Walter F."/>
            <person name="Albersmeier A."/>
            <person name="Kalinowski J."/>
            <person name="Ruckert C."/>
        </authorList>
    </citation>
    <scope>NUCLEOTIDE SEQUENCE</scope>
    <source>
        <strain evidence="3">JCM 5016</strain>
    </source>
</reference>
<keyword evidence="4" id="KW-1185">Reference proteome</keyword>
<proteinExistence type="predicted"/>
<evidence type="ECO:0000313" key="4">
    <source>
        <dbReference type="Proteomes" id="UP000623010"/>
    </source>
</evidence>
<feature type="compositionally biased region" description="Low complexity" evidence="1">
    <location>
        <begin position="55"/>
        <end position="65"/>
    </location>
</feature>
<evidence type="ECO:0000256" key="2">
    <source>
        <dbReference type="SAM" id="Phobius"/>
    </source>
</evidence>
<keyword evidence="2" id="KW-0812">Transmembrane</keyword>
<feature type="transmembrane region" description="Helical" evidence="2">
    <location>
        <begin position="88"/>
        <end position="109"/>
    </location>
</feature>
<organism evidence="3 4">
    <name type="scientific">Streptomyces echinoruber</name>
    <dbReference type="NCBI Taxonomy" id="68898"/>
    <lineage>
        <taxon>Bacteria</taxon>
        <taxon>Bacillati</taxon>
        <taxon>Actinomycetota</taxon>
        <taxon>Actinomycetes</taxon>
        <taxon>Kitasatosporales</taxon>
        <taxon>Streptomycetaceae</taxon>
        <taxon>Streptomyces</taxon>
    </lineage>
</organism>
<dbReference type="AlphaFoldDB" id="A0A918VMX8"/>
<reference evidence="3" key="2">
    <citation type="submission" date="2020-09" db="EMBL/GenBank/DDBJ databases">
        <authorList>
            <person name="Sun Q."/>
            <person name="Ohkuma M."/>
        </authorList>
    </citation>
    <scope>NUCLEOTIDE SEQUENCE</scope>
    <source>
        <strain evidence="3">JCM 5016</strain>
    </source>
</reference>
<dbReference type="EMBL" id="BMWH01000029">
    <property type="protein sequence ID" value="GHA09271.1"/>
    <property type="molecule type" value="Genomic_DNA"/>
</dbReference>
<keyword evidence="2" id="KW-0472">Membrane</keyword>
<protein>
    <submittedName>
        <fullName evidence="3">Uncharacterized protein</fullName>
    </submittedName>
</protein>
<feature type="compositionally biased region" description="Pro residues" evidence="1">
    <location>
        <begin position="66"/>
        <end position="80"/>
    </location>
</feature>
<sequence>MSEQIRENAGGQTQESVGGQTQESVGEQTQGNVDEQTQGNTGGQTPESVGEQIQEPMTAPPASTEPAPPASTEPAPPPAPGRRVRRAVLRWAAAVAVFASVGAGTAYGITRLERTDVPGLATAADGRWAYPQLTRPPLPSGSPSPFDQANKAGAHYADLRRLVLPAPRGATVDRALDGRDGWLETRRFLAEYPDRDEREELGQKLVDHGLRHIAARGWRTADGTSTRIYLLQFGTAAVVDKLFGTDVAPYAGPRYAVRGASASVPDETFPLAALVEDVQHSYYTEPRPYGAEQVRTAYLGAGDVLALVVQSRPGGAAAVPFRQTVTLQSQLLA</sequence>
<name>A0A918VMX8_9ACTN</name>
<evidence type="ECO:0000313" key="3">
    <source>
        <dbReference type="EMBL" id="GHA09271.1"/>
    </source>
</evidence>
<keyword evidence="2" id="KW-1133">Transmembrane helix</keyword>